<keyword evidence="1" id="KW-0812">Transmembrane</keyword>
<dbReference type="STRING" id="29341.RSJ17_04430"/>
<organism evidence="2 3">
    <name type="scientific">Clostridium argentinense CDC 2741</name>
    <dbReference type="NCBI Taxonomy" id="1418104"/>
    <lineage>
        <taxon>Bacteria</taxon>
        <taxon>Bacillati</taxon>
        <taxon>Bacillota</taxon>
        <taxon>Clostridia</taxon>
        <taxon>Eubacteriales</taxon>
        <taxon>Clostridiaceae</taxon>
        <taxon>Clostridium</taxon>
    </lineage>
</organism>
<feature type="transmembrane region" description="Helical" evidence="1">
    <location>
        <begin position="427"/>
        <end position="453"/>
    </location>
</feature>
<feature type="transmembrane region" description="Helical" evidence="1">
    <location>
        <begin position="524"/>
        <end position="543"/>
    </location>
</feature>
<feature type="transmembrane region" description="Helical" evidence="1">
    <location>
        <begin position="266"/>
        <end position="285"/>
    </location>
</feature>
<sequence length="562" mass="64581">MSEPFQLKIIDKFSGLFEKLEYDYNVVRKILKIKLIMDKRNVPTIMQNQNKKEKKDGNNFKSQMIMYLLFGLFTGLILIADIPLYISMNMILGITIFIIALSMMSDFSSVLLDVKDKNILLPKPIKGKDLNLAKVLHITIYLITLSICFTGVTIVIGTIKHGILFLLIFLLIMPLLVGFIIFLTSLMYLLILHFYDGEKLKDIINYCQIILTTVMVIFYQLSGRVFNFVEVINLNYSPKLWHYTLPSMWFSAPFELFLGKNSNSSFTIFTILLIFISLLSLILYLKVISPYFEKNLQKLNNNSSKKASLRKGKRQRALVNILCRDKIERAFLKFDLNMLNSERKMKLTIYPNIALGLILPISLLLTQIFNKKSFNELMTAGRNSKVYLYVYITVGLLSTIISLMWFSEKYEGAWIYKVAPIKSPKPIIKGIFKAIIIKYILPLFVIITLVFTLILGVKIIPHMIIAFINYILIMIVVYKCDKEFQMPFSEKSQTVSSGKSFLTLLIVMAVTGGLAFIHYKVSSINYGIIIYTIVIIAITYLLGKSAVNVKWDYTKKNEIKDS</sequence>
<evidence type="ECO:0000313" key="2">
    <source>
        <dbReference type="EMBL" id="KIE45061.1"/>
    </source>
</evidence>
<keyword evidence="1" id="KW-1133">Transmembrane helix</keyword>
<reference evidence="2 3" key="1">
    <citation type="journal article" date="2015" name="Infect. Genet. Evol.">
        <title>Genomic sequences of six botulinum neurotoxin-producing strains representing three clostridial species illustrate the mobility and diversity of botulinum neurotoxin genes.</title>
        <authorList>
            <person name="Smith T.J."/>
            <person name="Hill K.K."/>
            <person name="Xie G."/>
            <person name="Foley B.T."/>
            <person name="Williamson C.H."/>
            <person name="Foster J.T."/>
            <person name="Johnson S.L."/>
            <person name="Chertkov O."/>
            <person name="Teshima H."/>
            <person name="Gibbons H.S."/>
            <person name="Johnsky L.A."/>
            <person name="Karavis M.A."/>
            <person name="Smith L.A."/>
        </authorList>
    </citation>
    <scope>NUCLEOTIDE SEQUENCE [LARGE SCALE GENOMIC DNA]</scope>
    <source>
        <strain evidence="2 3">CDC 2741</strain>
    </source>
</reference>
<feature type="transmembrane region" description="Helical" evidence="1">
    <location>
        <begin position="163"/>
        <end position="191"/>
    </location>
</feature>
<feature type="transmembrane region" description="Helical" evidence="1">
    <location>
        <begin position="64"/>
        <end position="86"/>
    </location>
</feature>
<protein>
    <submittedName>
        <fullName evidence="2">Putative membrane protein</fullName>
    </submittedName>
</protein>
<feature type="transmembrane region" description="Helical" evidence="1">
    <location>
        <begin position="347"/>
        <end position="366"/>
    </location>
</feature>
<accession>A0A0C1R3M5</accession>
<feature type="transmembrane region" description="Helical" evidence="1">
    <location>
        <begin position="501"/>
        <end position="518"/>
    </location>
</feature>
<dbReference type="RefSeq" id="WP_052268261.1">
    <property type="nucleotide sequence ID" value="NZ_AYSO01000020.1"/>
</dbReference>
<feature type="transmembrane region" description="Helical" evidence="1">
    <location>
        <begin position="92"/>
        <end position="114"/>
    </location>
</feature>
<evidence type="ECO:0000256" key="1">
    <source>
        <dbReference type="SAM" id="Phobius"/>
    </source>
</evidence>
<dbReference type="Proteomes" id="UP000031366">
    <property type="component" value="Unassembled WGS sequence"/>
</dbReference>
<feature type="transmembrane region" description="Helical" evidence="1">
    <location>
        <begin position="203"/>
        <end position="221"/>
    </location>
</feature>
<keyword evidence="1" id="KW-0472">Membrane</keyword>
<dbReference type="AlphaFoldDB" id="A0A0C1R3M5"/>
<feature type="transmembrane region" description="Helical" evidence="1">
    <location>
        <begin position="386"/>
        <end position="406"/>
    </location>
</feature>
<evidence type="ECO:0000313" key="3">
    <source>
        <dbReference type="Proteomes" id="UP000031366"/>
    </source>
</evidence>
<proteinExistence type="predicted"/>
<keyword evidence="3" id="KW-1185">Reference proteome</keyword>
<dbReference type="OrthoDB" id="2659138at2"/>
<name>A0A0C1R3M5_9CLOT</name>
<comment type="caution">
    <text evidence="2">The sequence shown here is derived from an EMBL/GenBank/DDBJ whole genome shotgun (WGS) entry which is preliminary data.</text>
</comment>
<gene>
    <name evidence="2" type="ORF">U732_325</name>
</gene>
<feature type="transmembrane region" description="Helical" evidence="1">
    <location>
        <begin position="135"/>
        <end position="157"/>
    </location>
</feature>
<feature type="transmembrane region" description="Helical" evidence="1">
    <location>
        <begin position="459"/>
        <end position="480"/>
    </location>
</feature>
<dbReference type="EMBL" id="AYSO01000020">
    <property type="protein sequence ID" value="KIE45061.1"/>
    <property type="molecule type" value="Genomic_DNA"/>
</dbReference>